<dbReference type="OrthoDB" id="10276619at2759"/>
<organism evidence="1 2">
    <name type="scientific">Perkinsus olseni</name>
    <name type="common">Perkinsus atlanticus</name>
    <dbReference type="NCBI Taxonomy" id="32597"/>
    <lineage>
        <taxon>Eukaryota</taxon>
        <taxon>Sar</taxon>
        <taxon>Alveolata</taxon>
        <taxon>Perkinsozoa</taxon>
        <taxon>Perkinsea</taxon>
        <taxon>Perkinsida</taxon>
        <taxon>Perkinsidae</taxon>
        <taxon>Perkinsus</taxon>
    </lineage>
</organism>
<accession>A0A7J6PEV2</accession>
<dbReference type="Proteomes" id="UP000541610">
    <property type="component" value="Unassembled WGS sequence"/>
</dbReference>
<sequence length="252" mass="28244">MSSIYMHPRRHICTSPEVNIDNLNEEAVVEEYGISRSEKALYNMRAQRAELARRRKLNIANRTDIEVGSIVLSEEQERVVKEIHYNELQDPIMVTLDDGSRVQVSSITGVRSVGRQPTIVSRPTTIFDEGAAVFFRQKNPDYEEDEGPEWMIHVGKVISYDATGGLYKIHAYVVGGATHLRWLPEWVRNRSGGGREHLRARGCPTGGSPAIVDIVCDDVLAECDLSSSGAMGPRGKDWLRYMDVTRPDSVDS</sequence>
<dbReference type="EMBL" id="JABANP010000032">
    <property type="protein sequence ID" value="KAF4694457.1"/>
    <property type="molecule type" value="Genomic_DNA"/>
</dbReference>
<protein>
    <submittedName>
        <fullName evidence="1">Uncharacterized protein</fullName>
    </submittedName>
</protein>
<dbReference type="AlphaFoldDB" id="A0A7J6PEV2"/>
<name>A0A7J6PEV2_PEROL</name>
<proteinExistence type="predicted"/>
<reference evidence="1 2" key="1">
    <citation type="submission" date="2020-04" db="EMBL/GenBank/DDBJ databases">
        <title>Perkinsus olseni comparative genomics.</title>
        <authorList>
            <person name="Bogema D.R."/>
        </authorList>
    </citation>
    <scope>NUCLEOTIDE SEQUENCE [LARGE SCALE GENOMIC DNA]</scope>
    <source>
        <strain evidence="1">00978-12</strain>
    </source>
</reference>
<evidence type="ECO:0000313" key="2">
    <source>
        <dbReference type="Proteomes" id="UP000541610"/>
    </source>
</evidence>
<evidence type="ECO:0000313" key="1">
    <source>
        <dbReference type="EMBL" id="KAF4694457.1"/>
    </source>
</evidence>
<gene>
    <name evidence="1" type="ORF">FOZ60_008035</name>
</gene>
<comment type="caution">
    <text evidence="1">The sequence shown here is derived from an EMBL/GenBank/DDBJ whole genome shotgun (WGS) entry which is preliminary data.</text>
</comment>